<evidence type="ECO:0000313" key="5">
    <source>
        <dbReference type="EMBL" id="GLH99418.1"/>
    </source>
</evidence>
<comment type="caution">
    <text evidence="5">The sequence shown here is derived from an EMBL/GenBank/DDBJ whole genome shotgun (WGS) entry which is preliminary data.</text>
</comment>
<keyword evidence="2" id="KW-0997">Cell inner membrane</keyword>
<dbReference type="PANTHER" id="PTHR32196:SF71">
    <property type="entry name" value="AUTOINDUCER 2 IMPORT SYSTEM PERMEASE PROTEIN LSRD"/>
    <property type="match status" value="1"/>
</dbReference>
<dbReference type="PANTHER" id="PTHR32196">
    <property type="entry name" value="ABC TRANSPORTER PERMEASE PROTEIN YPHD-RELATED-RELATED"/>
    <property type="match status" value="1"/>
</dbReference>
<dbReference type="EMBL" id="BSDI01000023">
    <property type="protein sequence ID" value="GLH99418.1"/>
    <property type="molecule type" value="Genomic_DNA"/>
</dbReference>
<keyword evidence="6" id="KW-1185">Reference proteome</keyword>
<organism evidence="5 6">
    <name type="scientific">Phytohabitans aurantiacus</name>
    <dbReference type="NCBI Taxonomy" id="3016789"/>
    <lineage>
        <taxon>Bacteria</taxon>
        <taxon>Bacillati</taxon>
        <taxon>Actinomycetota</taxon>
        <taxon>Actinomycetes</taxon>
        <taxon>Micromonosporales</taxon>
        <taxon>Micromonosporaceae</taxon>
    </lineage>
</organism>
<dbReference type="RefSeq" id="WP_281899058.1">
    <property type="nucleotide sequence ID" value="NZ_BSDI01000023.1"/>
</dbReference>
<feature type="transmembrane region" description="Helical" evidence="4">
    <location>
        <begin position="137"/>
        <end position="160"/>
    </location>
</feature>
<evidence type="ECO:0000256" key="1">
    <source>
        <dbReference type="ARBA" id="ARBA00022448"/>
    </source>
</evidence>
<dbReference type="PRINTS" id="PR00173">
    <property type="entry name" value="EDTRNSPORT"/>
</dbReference>
<feature type="transmembrane region" description="Helical" evidence="4">
    <location>
        <begin position="30"/>
        <end position="48"/>
    </location>
</feature>
<feature type="region of interest" description="Disordered" evidence="3">
    <location>
        <begin position="1"/>
        <end position="24"/>
    </location>
</feature>
<keyword evidence="1" id="KW-0813">Transport</keyword>
<evidence type="ECO:0000256" key="4">
    <source>
        <dbReference type="SAM" id="Phobius"/>
    </source>
</evidence>
<feature type="transmembrane region" description="Helical" evidence="4">
    <location>
        <begin position="172"/>
        <end position="192"/>
    </location>
</feature>
<evidence type="ECO:0000256" key="3">
    <source>
        <dbReference type="SAM" id="MobiDB-lite"/>
    </source>
</evidence>
<evidence type="ECO:0008006" key="7">
    <source>
        <dbReference type="Google" id="ProtNLM"/>
    </source>
</evidence>
<name>A0ABQ5QY05_9ACTN</name>
<accession>A0ABQ5QY05</accession>
<proteinExistence type="predicted"/>
<sequence>MSQPPSPVVASFAPPPRPPSARPEGVSAHLGWEAILLVGVLATAVLVASNGTLFQGSMPWWRIATVGLLATGFALSLRTATPNLAVGAIAVLAGAVYAEIAQDGGSGVLAGAVAVVVALVLGLVLGAIVGLTSAPAWAVTLGGMAVAQSITLGMLDGLSIPVPRSTAGTGMAVLWTFVFLAVSIGGGVLWLVPGVRKVLTTNRTLDDPVRYRQTNLIGALAGLGGSSALAGLSGVVVVTYLGAANLNGGENLPYAVAAALLGGVSAFGGRGGIAGTALAVTLLVFANYGLVQTEAPGWVVYYLPAALAILIGVVVSRMLEARSGPFTATPPPAVPGLAPPPGPVR</sequence>
<evidence type="ECO:0000256" key="2">
    <source>
        <dbReference type="ARBA" id="ARBA00022519"/>
    </source>
</evidence>
<gene>
    <name evidence="5" type="ORF">Pa4123_46940</name>
</gene>
<keyword evidence="4" id="KW-0812">Transmembrane</keyword>
<reference evidence="5" key="1">
    <citation type="submission" date="2022-12" db="EMBL/GenBank/DDBJ databases">
        <title>New Phytohabitans aurantiacus sp. RD004123 nov., an actinomycete isolated from soil.</title>
        <authorList>
            <person name="Triningsih D.W."/>
            <person name="Harunari E."/>
            <person name="Igarashi Y."/>
        </authorList>
    </citation>
    <scope>NUCLEOTIDE SEQUENCE</scope>
    <source>
        <strain evidence="5">RD004123</strain>
    </source>
</reference>
<feature type="transmembrane region" description="Helical" evidence="4">
    <location>
        <begin position="83"/>
        <end position="101"/>
    </location>
</feature>
<protein>
    <recommendedName>
        <fullName evidence="7">ABC transporter permease</fullName>
    </recommendedName>
</protein>
<feature type="transmembrane region" description="Helical" evidence="4">
    <location>
        <begin position="254"/>
        <end position="286"/>
    </location>
</feature>
<feature type="transmembrane region" description="Helical" evidence="4">
    <location>
        <begin position="216"/>
        <end position="242"/>
    </location>
</feature>
<keyword evidence="4" id="KW-1133">Transmembrane helix</keyword>
<feature type="transmembrane region" description="Helical" evidence="4">
    <location>
        <begin position="108"/>
        <end position="131"/>
    </location>
</feature>
<evidence type="ECO:0000313" key="6">
    <source>
        <dbReference type="Proteomes" id="UP001144280"/>
    </source>
</evidence>
<keyword evidence="4" id="KW-0472">Membrane</keyword>
<keyword evidence="2" id="KW-1003">Cell membrane</keyword>
<feature type="transmembrane region" description="Helical" evidence="4">
    <location>
        <begin position="298"/>
        <end position="316"/>
    </location>
</feature>
<dbReference type="Proteomes" id="UP001144280">
    <property type="component" value="Unassembled WGS sequence"/>
</dbReference>
<feature type="compositionally biased region" description="Pro residues" evidence="3">
    <location>
        <begin position="1"/>
        <end position="21"/>
    </location>
</feature>